<reference evidence="4" key="1">
    <citation type="submission" date="2016-11" db="EMBL/GenBank/DDBJ databases">
        <authorList>
            <person name="Jaros S."/>
            <person name="Januszkiewicz K."/>
            <person name="Wedrychowicz H."/>
        </authorList>
    </citation>
    <scope>NUCLEOTIDE SEQUENCE [LARGE SCALE GENOMIC DNA]</scope>
    <source>
        <strain evidence="4">DSM 7057</strain>
    </source>
</reference>
<name>A0AA94HTC7_DESDE</name>
<evidence type="ECO:0000313" key="3">
    <source>
        <dbReference type="EMBL" id="SFW54201.1"/>
    </source>
</evidence>
<dbReference type="RefSeq" id="WP_072311971.1">
    <property type="nucleotide sequence ID" value="NZ_FPIW01000030.1"/>
</dbReference>
<dbReference type="InterPro" id="IPR006442">
    <property type="entry name" value="Antitoxin_Phd/YefM"/>
</dbReference>
<sequence length="93" mass="10363">MNTQDIQSLSHFRANATTMVKKVRETGNPLILTQNGKAAAVVVSPEEWESTQESLAMLQLLALRLDEVKNERTVDFDEGMDQIDAMIEAQNGE</sequence>
<dbReference type="Proteomes" id="UP000182680">
    <property type="component" value="Unassembled WGS sequence"/>
</dbReference>
<dbReference type="NCBIfam" id="TIGR01552">
    <property type="entry name" value="phd_fam"/>
    <property type="match status" value="1"/>
</dbReference>
<accession>A0AA94HTC7</accession>
<evidence type="ECO:0000313" key="4">
    <source>
        <dbReference type="Proteomes" id="UP000182680"/>
    </source>
</evidence>
<comment type="similarity">
    <text evidence="1 2">Belongs to the phD/YefM antitoxin family.</text>
</comment>
<dbReference type="InterPro" id="IPR051405">
    <property type="entry name" value="phD/YefM_antitoxin"/>
</dbReference>
<dbReference type="InterPro" id="IPR036165">
    <property type="entry name" value="YefM-like_sf"/>
</dbReference>
<comment type="caution">
    <text evidence="3">The sequence shown here is derived from an EMBL/GenBank/DDBJ whole genome shotgun (WGS) entry which is preliminary data.</text>
</comment>
<dbReference type="Gene3D" id="3.40.1620.10">
    <property type="entry name" value="YefM-like domain"/>
    <property type="match status" value="1"/>
</dbReference>
<dbReference type="PANTHER" id="PTHR33713">
    <property type="entry name" value="ANTITOXIN YAFN-RELATED"/>
    <property type="match status" value="1"/>
</dbReference>
<evidence type="ECO:0000256" key="2">
    <source>
        <dbReference type="RuleBase" id="RU362080"/>
    </source>
</evidence>
<dbReference type="PANTHER" id="PTHR33713:SF11">
    <property type="entry name" value="PREVENT-HOST-DEATH FAMILY PROTEIN"/>
    <property type="match status" value="1"/>
</dbReference>
<comment type="function">
    <text evidence="2">Antitoxin component of a type II toxin-antitoxin (TA) system.</text>
</comment>
<protein>
    <recommendedName>
        <fullName evidence="2">Antitoxin</fullName>
    </recommendedName>
</protein>
<evidence type="ECO:0000256" key="1">
    <source>
        <dbReference type="ARBA" id="ARBA00009981"/>
    </source>
</evidence>
<dbReference type="Pfam" id="PF02604">
    <property type="entry name" value="PhdYeFM_antitox"/>
    <property type="match status" value="1"/>
</dbReference>
<dbReference type="EMBL" id="FPIW01000030">
    <property type="protein sequence ID" value="SFW54201.1"/>
    <property type="molecule type" value="Genomic_DNA"/>
</dbReference>
<dbReference type="SUPFAM" id="SSF143120">
    <property type="entry name" value="YefM-like"/>
    <property type="match status" value="1"/>
</dbReference>
<proteinExistence type="inferred from homology"/>
<organism evidence="3 4">
    <name type="scientific">Desulfovibrio desulfuricans</name>
    <dbReference type="NCBI Taxonomy" id="876"/>
    <lineage>
        <taxon>Bacteria</taxon>
        <taxon>Pseudomonadati</taxon>
        <taxon>Thermodesulfobacteriota</taxon>
        <taxon>Desulfovibrionia</taxon>
        <taxon>Desulfovibrionales</taxon>
        <taxon>Desulfovibrionaceae</taxon>
        <taxon>Desulfovibrio</taxon>
    </lineage>
</organism>
<gene>
    <name evidence="3" type="ORF">SAMN02910291_01763</name>
</gene>
<dbReference type="AlphaFoldDB" id="A0AA94HTC7"/>